<comment type="caution">
    <text evidence="3">The sequence shown here is derived from an EMBL/GenBank/DDBJ whole genome shotgun (WGS) entry which is preliminary data.</text>
</comment>
<sequence>MKFNALVVAAMVITSVNAAGKGGLLGCFGLGCGSGSESSQDWSDDDSESKNPENTADDDLEPGFPEGIPWYKSDKTQDPDTIKEGGDNGSNALEVDVERLCCRLMVDLEQFI</sequence>
<dbReference type="Proteomes" id="UP001648503">
    <property type="component" value="Unassembled WGS sequence"/>
</dbReference>
<dbReference type="PROSITE" id="PS51257">
    <property type="entry name" value="PROKAR_LIPOPROTEIN"/>
    <property type="match status" value="1"/>
</dbReference>
<reference evidence="3 4" key="1">
    <citation type="submission" date="2021-02" db="EMBL/GenBank/DDBJ databases">
        <title>Variation within the Batrachochytrium salamandrivorans European outbreak.</title>
        <authorList>
            <person name="Kelly M."/>
            <person name="Pasmans F."/>
            <person name="Shea T.P."/>
            <person name="Munoz J.F."/>
            <person name="Carranza S."/>
            <person name="Cuomo C.A."/>
            <person name="Martel A."/>
        </authorList>
    </citation>
    <scope>NUCLEOTIDE SEQUENCE [LARGE SCALE GENOMIC DNA]</scope>
    <source>
        <strain evidence="3 4">AMFP18/2</strain>
    </source>
</reference>
<dbReference type="EMBL" id="JAFCIX010000328">
    <property type="protein sequence ID" value="KAH6594815.1"/>
    <property type="molecule type" value="Genomic_DNA"/>
</dbReference>
<evidence type="ECO:0000256" key="1">
    <source>
        <dbReference type="SAM" id="MobiDB-lite"/>
    </source>
</evidence>
<evidence type="ECO:0000313" key="4">
    <source>
        <dbReference type="Proteomes" id="UP001648503"/>
    </source>
</evidence>
<keyword evidence="2" id="KW-0732">Signal</keyword>
<gene>
    <name evidence="3" type="ORF">BASA50_006289</name>
</gene>
<proteinExistence type="predicted"/>
<organism evidence="3 4">
    <name type="scientific">Batrachochytrium salamandrivorans</name>
    <dbReference type="NCBI Taxonomy" id="1357716"/>
    <lineage>
        <taxon>Eukaryota</taxon>
        <taxon>Fungi</taxon>
        <taxon>Fungi incertae sedis</taxon>
        <taxon>Chytridiomycota</taxon>
        <taxon>Chytridiomycota incertae sedis</taxon>
        <taxon>Chytridiomycetes</taxon>
        <taxon>Rhizophydiales</taxon>
        <taxon>Rhizophydiales incertae sedis</taxon>
        <taxon>Batrachochytrium</taxon>
    </lineage>
</organism>
<feature type="compositionally biased region" description="Basic and acidic residues" evidence="1">
    <location>
        <begin position="72"/>
        <end position="86"/>
    </location>
</feature>
<name>A0ABQ8FDL2_9FUNG</name>
<feature type="signal peptide" evidence="2">
    <location>
        <begin position="1"/>
        <end position="18"/>
    </location>
</feature>
<accession>A0ABQ8FDL2</accession>
<protein>
    <submittedName>
        <fullName evidence="3">Uncharacterized protein</fullName>
    </submittedName>
</protein>
<keyword evidence="4" id="KW-1185">Reference proteome</keyword>
<evidence type="ECO:0000256" key="2">
    <source>
        <dbReference type="SAM" id="SignalP"/>
    </source>
</evidence>
<evidence type="ECO:0000313" key="3">
    <source>
        <dbReference type="EMBL" id="KAH6594815.1"/>
    </source>
</evidence>
<feature type="chain" id="PRO_5045206157" evidence="2">
    <location>
        <begin position="19"/>
        <end position="112"/>
    </location>
</feature>
<feature type="region of interest" description="Disordered" evidence="1">
    <location>
        <begin position="34"/>
        <end position="90"/>
    </location>
</feature>